<dbReference type="Proteomes" id="UP000002247">
    <property type="component" value="Chromosome"/>
</dbReference>
<evidence type="ECO:0000259" key="1">
    <source>
        <dbReference type="PROSITE" id="PS51186"/>
    </source>
</evidence>
<dbReference type="InterPro" id="IPR000182">
    <property type="entry name" value="GNAT_dom"/>
</dbReference>
<dbReference type="GO" id="GO:0016747">
    <property type="term" value="F:acyltransferase activity, transferring groups other than amino-acyl groups"/>
    <property type="evidence" value="ECO:0007669"/>
    <property type="project" value="InterPro"/>
</dbReference>
<evidence type="ECO:0000313" key="2">
    <source>
        <dbReference type="EMBL" id="ADG96771.1"/>
    </source>
</evidence>
<keyword evidence="2" id="KW-0808">Transferase</keyword>
<dbReference type="eggNOG" id="COG3393">
    <property type="taxonomic scope" value="Bacteria"/>
</dbReference>
<proteinExistence type="predicted"/>
<sequence>MRPSACCDLEYSVWPSRWKTKGAGSFRARRTHGKNLCATAEIDAAERRGHDPGVVVRAHGRVADFWELTRELYEKDAVRNTFTLSALSAYLSQGGAPYLLLTAWPHGTLAGAMLQISRDDPLRLSALPRSCVDAVVAAYAEADPALVAVDGPEQVADAFADAWCATVGAVALPPRHNVLHELGEHTPPAVPGAARLATAADLDLLVGWTLDYEAEDYGRHGSPETMRRVLGSNLRGSDCVFVIWEDKGRPVAFAGVRRPVAGVSRVGPVFAPEDVRGNGYGIAVAGAATAWALETGRAARVVLFTDETSPRPNSIYRKLGYRPVLRFSERRFQAP</sequence>
<accession>D6ZB12</accession>
<dbReference type="Pfam" id="PF13302">
    <property type="entry name" value="Acetyltransf_3"/>
    <property type="match status" value="1"/>
</dbReference>
<protein>
    <submittedName>
        <fullName evidence="2">GCN5-related N-acetyltransferase</fullName>
    </submittedName>
</protein>
<reference evidence="2 3" key="1">
    <citation type="journal article" date="2010" name="Stand. Genomic Sci.">
        <title>Complete genome sequence of Segniliparus rotundus type strain (CDC 1076).</title>
        <authorList>
            <person name="Sikorski J."/>
            <person name="Lapidus A."/>
            <person name="Copeland A."/>
            <person name="Misra M."/>
            <person name="Glavina Del Rio T."/>
            <person name="Nolan M."/>
            <person name="Lucas S."/>
            <person name="Chen F."/>
            <person name="Tice H."/>
            <person name="Cheng J.F."/>
            <person name="Jando M."/>
            <person name="Schneider S."/>
            <person name="Bruce D."/>
            <person name="Goodwin L."/>
            <person name="Pitluck S."/>
            <person name="Liolios K."/>
            <person name="Mikhailova N."/>
            <person name="Pati A."/>
            <person name="Ivanova N."/>
            <person name="Mavromatis K."/>
            <person name="Chen A."/>
            <person name="Palaniappan K."/>
            <person name="Chertkov O."/>
            <person name="Land M."/>
            <person name="Hauser L."/>
            <person name="Chang Y.J."/>
            <person name="Jeffries C.D."/>
            <person name="Brettin T."/>
            <person name="Detter J.C."/>
            <person name="Han C."/>
            <person name="Rohde M."/>
            <person name="Goker M."/>
            <person name="Bristow J."/>
            <person name="Eisen J.A."/>
            <person name="Markowitz V."/>
            <person name="Hugenholtz P."/>
            <person name="Kyrpides N.C."/>
            <person name="Klenk H.P."/>
        </authorList>
    </citation>
    <scope>NUCLEOTIDE SEQUENCE [LARGE SCALE GENOMIC DNA]</scope>
    <source>
        <strain evidence="3">ATCC BAA-972 / CDC 1076 / CIP 108378 / DSM 44985 / JCM 13578</strain>
    </source>
</reference>
<feature type="domain" description="N-acetyltransferase" evidence="1">
    <location>
        <begin position="192"/>
        <end position="335"/>
    </location>
</feature>
<dbReference type="KEGG" id="srt:Srot_0284"/>
<evidence type="ECO:0000313" key="3">
    <source>
        <dbReference type="Proteomes" id="UP000002247"/>
    </source>
</evidence>
<dbReference type="AlphaFoldDB" id="D6ZB12"/>
<dbReference type="SUPFAM" id="SSF55729">
    <property type="entry name" value="Acyl-CoA N-acyltransferases (Nat)"/>
    <property type="match status" value="1"/>
</dbReference>
<keyword evidence="3" id="KW-1185">Reference proteome</keyword>
<dbReference type="EMBL" id="CP001958">
    <property type="protein sequence ID" value="ADG96771.1"/>
    <property type="molecule type" value="Genomic_DNA"/>
</dbReference>
<organism evidence="2 3">
    <name type="scientific">Segniliparus rotundus (strain ATCC BAA-972 / CDC 1076 / CIP 108378 / DSM 44985 / JCM 13578)</name>
    <dbReference type="NCBI Taxonomy" id="640132"/>
    <lineage>
        <taxon>Bacteria</taxon>
        <taxon>Bacillati</taxon>
        <taxon>Actinomycetota</taxon>
        <taxon>Actinomycetes</taxon>
        <taxon>Mycobacteriales</taxon>
        <taxon>Segniliparaceae</taxon>
        <taxon>Segniliparus</taxon>
    </lineage>
</organism>
<dbReference type="InterPro" id="IPR016181">
    <property type="entry name" value="Acyl_CoA_acyltransferase"/>
</dbReference>
<dbReference type="Gene3D" id="3.40.630.30">
    <property type="match status" value="1"/>
</dbReference>
<gene>
    <name evidence="2" type="ordered locus">Srot_0284</name>
</gene>
<name>D6ZB12_SEGRD</name>
<dbReference type="HOGENOM" id="CLU_064724_2_0_11"/>
<dbReference type="PROSITE" id="PS51186">
    <property type="entry name" value="GNAT"/>
    <property type="match status" value="1"/>
</dbReference>
<dbReference type="STRING" id="640132.Srot_0284"/>